<proteinExistence type="predicted"/>
<dbReference type="EMBL" id="JACHON010000013">
    <property type="protein sequence ID" value="MBB6513536.1"/>
    <property type="molecule type" value="Genomic_DNA"/>
</dbReference>
<feature type="transmembrane region" description="Helical" evidence="6">
    <location>
        <begin position="177"/>
        <end position="198"/>
    </location>
</feature>
<feature type="transmembrane region" description="Helical" evidence="6">
    <location>
        <begin position="245"/>
        <end position="266"/>
    </location>
</feature>
<dbReference type="NCBIfam" id="TIGR00765">
    <property type="entry name" value="yihY_not_rbn"/>
    <property type="match status" value="1"/>
</dbReference>
<dbReference type="PANTHER" id="PTHR30213:SF0">
    <property type="entry name" value="UPF0761 MEMBRANE PROTEIN YIHY"/>
    <property type="match status" value="1"/>
</dbReference>
<organism evidence="7 8">
    <name type="scientific">Gracilibacillus halotolerans</name>
    <dbReference type="NCBI Taxonomy" id="74386"/>
    <lineage>
        <taxon>Bacteria</taxon>
        <taxon>Bacillati</taxon>
        <taxon>Bacillota</taxon>
        <taxon>Bacilli</taxon>
        <taxon>Bacillales</taxon>
        <taxon>Bacillaceae</taxon>
        <taxon>Gracilibacillus</taxon>
    </lineage>
</organism>
<name>A0A841RQ86_9BACI</name>
<gene>
    <name evidence="7" type="ORF">GGQ92_002348</name>
</gene>
<dbReference type="Pfam" id="PF03631">
    <property type="entry name" value="Virul_fac_BrkB"/>
    <property type="match status" value="1"/>
</dbReference>
<keyword evidence="4 6" id="KW-1133">Transmembrane helix</keyword>
<feature type="transmembrane region" description="Helical" evidence="6">
    <location>
        <begin position="210"/>
        <end position="233"/>
    </location>
</feature>
<evidence type="ECO:0000256" key="6">
    <source>
        <dbReference type="SAM" id="Phobius"/>
    </source>
</evidence>
<comment type="caution">
    <text evidence="7">The sequence shown here is derived from an EMBL/GenBank/DDBJ whole genome shotgun (WGS) entry which is preliminary data.</text>
</comment>
<dbReference type="GO" id="GO:0005886">
    <property type="term" value="C:plasma membrane"/>
    <property type="evidence" value="ECO:0007669"/>
    <property type="project" value="UniProtKB-SubCell"/>
</dbReference>
<feature type="transmembrane region" description="Helical" evidence="6">
    <location>
        <begin position="93"/>
        <end position="114"/>
    </location>
</feature>
<sequence>MNKKAILDSSFAKFIKRLIARIMDDNVPGLAAQLAYFFLLSLFPFLIFLVTLVGYLPYSDLGILNFISDYAPSETMVLLEENLAQIMENRNGGLLSIGIIGTLWSASNGINALMRSLNAAYAIEEERKFIIARGISIFLTIAMFFVIIMAFLLPIFGKMIGEYVFSFFGLSDDFLEVWNAIRWVISSLIFFIVLLFLYRLAPSKKVYFRHVYVGAIFATIGWQLTSLAFSYYVSSMGNYSTTYGSLGGVIILMIWFYLSGIIIITGGEINAQIEEMSEERKKQGAYQKER</sequence>
<protein>
    <submittedName>
        <fullName evidence="7">Membrane protein</fullName>
    </submittedName>
</protein>
<evidence type="ECO:0000256" key="5">
    <source>
        <dbReference type="ARBA" id="ARBA00023136"/>
    </source>
</evidence>
<dbReference type="Proteomes" id="UP000572212">
    <property type="component" value="Unassembled WGS sequence"/>
</dbReference>
<dbReference type="PIRSF" id="PIRSF035875">
    <property type="entry name" value="RNase_BN"/>
    <property type="match status" value="1"/>
</dbReference>
<dbReference type="AlphaFoldDB" id="A0A841RQ86"/>
<feature type="transmembrane region" description="Helical" evidence="6">
    <location>
        <begin position="34"/>
        <end position="56"/>
    </location>
</feature>
<reference evidence="7 8" key="1">
    <citation type="submission" date="2020-08" db="EMBL/GenBank/DDBJ databases">
        <title>Genomic Encyclopedia of Type Strains, Phase IV (KMG-IV): sequencing the most valuable type-strain genomes for metagenomic binning, comparative biology and taxonomic classification.</title>
        <authorList>
            <person name="Goeker M."/>
        </authorList>
    </citation>
    <scope>NUCLEOTIDE SEQUENCE [LARGE SCALE GENOMIC DNA]</scope>
    <source>
        <strain evidence="7 8">DSM 11805</strain>
    </source>
</reference>
<comment type="subcellular location">
    <subcellularLocation>
        <location evidence="1">Cell membrane</location>
        <topology evidence="1">Multi-pass membrane protein</topology>
    </subcellularLocation>
</comment>
<dbReference type="RefSeq" id="WP_184248901.1">
    <property type="nucleotide sequence ID" value="NZ_BAAACU010000005.1"/>
</dbReference>
<evidence type="ECO:0000256" key="1">
    <source>
        <dbReference type="ARBA" id="ARBA00004651"/>
    </source>
</evidence>
<keyword evidence="5 6" id="KW-0472">Membrane</keyword>
<keyword evidence="8" id="KW-1185">Reference proteome</keyword>
<feature type="transmembrane region" description="Helical" evidence="6">
    <location>
        <begin position="135"/>
        <end position="157"/>
    </location>
</feature>
<accession>A0A841RQ86</accession>
<evidence type="ECO:0000256" key="2">
    <source>
        <dbReference type="ARBA" id="ARBA00022475"/>
    </source>
</evidence>
<dbReference type="PANTHER" id="PTHR30213">
    <property type="entry name" value="INNER MEMBRANE PROTEIN YHJD"/>
    <property type="match status" value="1"/>
</dbReference>
<keyword evidence="2" id="KW-1003">Cell membrane</keyword>
<evidence type="ECO:0000313" key="7">
    <source>
        <dbReference type="EMBL" id="MBB6513536.1"/>
    </source>
</evidence>
<dbReference type="InterPro" id="IPR017039">
    <property type="entry name" value="Virul_fac_BrkB"/>
</dbReference>
<evidence type="ECO:0000313" key="8">
    <source>
        <dbReference type="Proteomes" id="UP000572212"/>
    </source>
</evidence>
<keyword evidence="3 6" id="KW-0812">Transmembrane</keyword>
<evidence type="ECO:0000256" key="4">
    <source>
        <dbReference type="ARBA" id="ARBA00022989"/>
    </source>
</evidence>
<evidence type="ECO:0000256" key="3">
    <source>
        <dbReference type="ARBA" id="ARBA00022692"/>
    </source>
</evidence>